<proteinExistence type="predicted"/>
<sequence length="27" mass="3314">MLVKQKYDSVLVFTQELMDVQKTHFER</sequence>
<organism evidence="1">
    <name type="scientific">marine metagenome</name>
    <dbReference type="NCBI Taxonomy" id="408172"/>
    <lineage>
        <taxon>unclassified sequences</taxon>
        <taxon>metagenomes</taxon>
        <taxon>ecological metagenomes</taxon>
    </lineage>
</organism>
<protein>
    <submittedName>
        <fullName evidence="1">Uncharacterized protein</fullName>
    </submittedName>
</protein>
<name>A0A381W4K5_9ZZZZ</name>
<gene>
    <name evidence="1" type="ORF">METZ01_LOCUS100314</name>
</gene>
<accession>A0A381W4K5</accession>
<dbReference type="AlphaFoldDB" id="A0A381W4K5"/>
<evidence type="ECO:0000313" key="1">
    <source>
        <dbReference type="EMBL" id="SVA47460.1"/>
    </source>
</evidence>
<reference evidence="1" key="1">
    <citation type="submission" date="2018-05" db="EMBL/GenBank/DDBJ databases">
        <authorList>
            <person name="Lanie J.A."/>
            <person name="Ng W.-L."/>
            <person name="Kazmierczak K.M."/>
            <person name="Andrzejewski T.M."/>
            <person name="Davidsen T.M."/>
            <person name="Wayne K.J."/>
            <person name="Tettelin H."/>
            <person name="Glass J.I."/>
            <person name="Rusch D."/>
            <person name="Podicherti R."/>
            <person name="Tsui H.-C.T."/>
            <person name="Winkler M.E."/>
        </authorList>
    </citation>
    <scope>NUCLEOTIDE SEQUENCE</scope>
</reference>
<dbReference type="EMBL" id="UINC01010690">
    <property type="protein sequence ID" value="SVA47460.1"/>
    <property type="molecule type" value="Genomic_DNA"/>
</dbReference>